<reference evidence="3" key="1">
    <citation type="submission" date="2019-01" db="EMBL/GenBank/DDBJ databases">
        <title>Draft genome sequences of three monokaryotic isolates of the white-rot basidiomycete fungus Dichomitus squalens.</title>
        <authorList>
            <consortium name="DOE Joint Genome Institute"/>
            <person name="Lopez S.C."/>
            <person name="Andreopoulos B."/>
            <person name="Pangilinan J."/>
            <person name="Lipzen A."/>
            <person name="Riley R."/>
            <person name="Ahrendt S."/>
            <person name="Ng V."/>
            <person name="Barry K."/>
            <person name="Daum C."/>
            <person name="Grigoriev I.V."/>
            <person name="Hilden K.S."/>
            <person name="Makela M.R."/>
            <person name="de Vries R.P."/>
        </authorList>
    </citation>
    <scope>NUCLEOTIDE SEQUENCE [LARGE SCALE GENOMIC DNA]</scope>
    <source>
        <strain evidence="3">OM18370.1</strain>
    </source>
</reference>
<dbReference type="Proteomes" id="UP000292957">
    <property type="component" value="Unassembled WGS sequence"/>
</dbReference>
<gene>
    <name evidence="3" type="ORF">BD311DRAFT_675824</name>
</gene>
<organism evidence="3">
    <name type="scientific">Dichomitus squalens</name>
    <dbReference type="NCBI Taxonomy" id="114155"/>
    <lineage>
        <taxon>Eukaryota</taxon>
        <taxon>Fungi</taxon>
        <taxon>Dikarya</taxon>
        <taxon>Basidiomycota</taxon>
        <taxon>Agaricomycotina</taxon>
        <taxon>Agaricomycetes</taxon>
        <taxon>Polyporales</taxon>
        <taxon>Polyporaceae</taxon>
        <taxon>Dichomitus</taxon>
    </lineage>
</organism>
<feature type="transmembrane region" description="Helical" evidence="2">
    <location>
        <begin position="147"/>
        <end position="171"/>
    </location>
</feature>
<protein>
    <submittedName>
        <fullName evidence="3">Uncharacterized protein</fullName>
    </submittedName>
</protein>
<accession>A0A4Q9M6M2</accession>
<evidence type="ECO:0000256" key="2">
    <source>
        <dbReference type="SAM" id="Phobius"/>
    </source>
</evidence>
<dbReference type="EMBL" id="ML143537">
    <property type="protein sequence ID" value="TBU22549.1"/>
    <property type="molecule type" value="Genomic_DNA"/>
</dbReference>
<keyword evidence="2" id="KW-1133">Transmembrane helix</keyword>
<evidence type="ECO:0000313" key="3">
    <source>
        <dbReference type="EMBL" id="TBU22549.1"/>
    </source>
</evidence>
<dbReference type="OrthoDB" id="2804581at2759"/>
<sequence length="355" mass="37510">MLANKQHTITILNQGEEFVVEHLEVTVDDTPSSSTEPKSSQVVAINPTSISTSLSQVSTTTSAPSTTLVSPLSDTIISSTTSATIASDTTLTSSTTAPLSAISDASVTQSQSIYPISATTSSTNIPTNEPETTEIAKNHSPTLTMGATIGVAAAGSFLLLLFLLAAAWWLYRKRIGGKRIDPSLSDDPQQLPPRTFATAGREHVPAIVPVARHRKGPSVYVSVGSSDDLFVGGSQDAFGHVPSSIIYPNEKNGPGIVPLYSPSSATGLLQQRSAYAYPTSTAHVLLGTPATVHREDQSFVRRRSQDGGVRIAGGPPGHQSEDPGDTFLDMDSRRNTSYTLPPEYNFDSRAPSPAF</sequence>
<feature type="region of interest" description="Disordered" evidence="1">
    <location>
        <begin position="301"/>
        <end position="355"/>
    </location>
</feature>
<dbReference type="AlphaFoldDB" id="A0A4Q9M6M2"/>
<evidence type="ECO:0000256" key="1">
    <source>
        <dbReference type="SAM" id="MobiDB-lite"/>
    </source>
</evidence>
<proteinExistence type="predicted"/>
<keyword evidence="2" id="KW-0812">Transmembrane</keyword>
<name>A0A4Q9M6M2_9APHY</name>
<keyword evidence="2" id="KW-0472">Membrane</keyword>